<dbReference type="PATRIC" id="fig|1053226.3.peg.5313"/>
<comment type="caution">
    <text evidence="1">The sequence shown here is derived from an EMBL/GenBank/DDBJ whole genome shotgun (WGS) entry which is preliminary data.</text>
</comment>
<sequence>MLQQHSDRMLMIGVNLEIMREHIKKTNSYLTSLQDKVWHEYKNARYAGSLNEMVERSLSTLEHINIDIKYQRIMYRDIERLPQLFYSSFVITLCAFIENELYELCMYYWENYTKEKNPPNLNSYYKTKKYITKTMKLKIDKKQCDELETGIKKLRNQIAHKGPAFDRKLAEYQKEKSLSEMLKHIQNHNLVTTNGTYTYIKISFEYCIYLIEFTTDFFKKLFNNFNQLHLIKTNR</sequence>
<protein>
    <recommendedName>
        <fullName evidence="3">Cthe-2314-like HEPN domain-containing protein</fullName>
    </recommendedName>
</protein>
<dbReference type="RefSeq" id="WP_002166915.1">
    <property type="nucleotide sequence ID" value="NZ_JH792313.1"/>
</dbReference>
<gene>
    <name evidence="1" type="ORF">IIG_05221</name>
</gene>
<evidence type="ECO:0000313" key="1">
    <source>
        <dbReference type="EMBL" id="EJR26664.1"/>
    </source>
</evidence>
<reference evidence="1 2" key="1">
    <citation type="submission" date="2012-04" db="EMBL/GenBank/DDBJ databases">
        <title>The Genome Sequence of Bacillus cereus VD048.</title>
        <authorList>
            <consortium name="The Broad Institute Genome Sequencing Platform"/>
            <consortium name="The Broad Institute Genome Sequencing Center for Infectious Disease"/>
            <person name="Feldgarden M."/>
            <person name="Van der Auwera G.A."/>
            <person name="Mahillon J."/>
            <person name="Duprez V."/>
            <person name="Timmery S."/>
            <person name="Mattelet C."/>
            <person name="Dierick K."/>
            <person name="Sun M."/>
            <person name="Yu Z."/>
            <person name="Zhu L."/>
            <person name="Hu X."/>
            <person name="Shank E.B."/>
            <person name="Swiecicka I."/>
            <person name="Hansen B.M."/>
            <person name="Andrup L."/>
            <person name="Young S.K."/>
            <person name="Zeng Q."/>
            <person name="Gargeya S."/>
            <person name="Fitzgerald M."/>
            <person name="Haas B."/>
            <person name="Abouelleil A."/>
            <person name="Alvarado L."/>
            <person name="Arachchi H.M."/>
            <person name="Berlin A."/>
            <person name="Chapman S.B."/>
            <person name="Goldberg J."/>
            <person name="Griggs A."/>
            <person name="Gujja S."/>
            <person name="Hansen M."/>
            <person name="Howarth C."/>
            <person name="Imamovic A."/>
            <person name="Larimer J."/>
            <person name="McCowen C."/>
            <person name="Montmayeur A."/>
            <person name="Murphy C."/>
            <person name="Neiman D."/>
            <person name="Pearson M."/>
            <person name="Priest M."/>
            <person name="Roberts A."/>
            <person name="Saif S."/>
            <person name="Shea T."/>
            <person name="Sisk P."/>
            <person name="Sykes S."/>
            <person name="Wortman J."/>
            <person name="Nusbaum C."/>
            <person name="Birren B."/>
        </authorList>
    </citation>
    <scope>NUCLEOTIDE SEQUENCE [LARGE SCALE GENOMIC DNA]</scope>
    <source>
        <strain evidence="1 2">VD048</strain>
    </source>
</reference>
<evidence type="ECO:0008006" key="3">
    <source>
        <dbReference type="Google" id="ProtNLM"/>
    </source>
</evidence>
<proteinExistence type="predicted"/>
<accession>J8E6T4</accession>
<name>J8E6T4_BACCE</name>
<organism evidence="1 2">
    <name type="scientific">Bacillus cereus VD048</name>
    <dbReference type="NCBI Taxonomy" id="1053226"/>
    <lineage>
        <taxon>Bacteria</taxon>
        <taxon>Bacillati</taxon>
        <taxon>Bacillota</taxon>
        <taxon>Bacilli</taxon>
        <taxon>Bacillales</taxon>
        <taxon>Bacillaceae</taxon>
        <taxon>Bacillus</taxon>
        <taxon>Bacillus cereus group</taxon>
    </lineage>
</organism>
<dbReference type="AlphaFoldDB" id="J8E6T4"/>
<dbReference type="EMBL" id="AHEU01000045">
    <property type="protein sequence ID" value="EJR26664.1"/>
    <property type="molecule type" value="Genomic_DNA"/>
</dbReference>
<dbReference type="HOGENOM" id="CLU_1178333_0_0_9"/>
<evidence type="ECO:0000313" key="2">
    <source>
        <dbReference type="Proteomes" id="UP000006960"/>
    </source>
</evidence>
<dbReference type="Proteomes" id="UP000006960">
    <property type="component" value="Unassembled WGS sequence"/>
</dbReference>